<organism evidence="2 3">
    <name type="scientific">Oculimacula yallundae</name>
    <dbReference type="NCBI Taxonomy" id="86028"/>
    <lineage>
        <taxon>Eukaryota</taxon>
        <taxon>Fungi</taxon>
        <taxon>Dikarya</taxon>
        <taxon>Ascomycota</taxon>
        <taxon>Pezizomycotina</taxon>
        <taxon>Leotiomycetes</taxon>
        <taxon>Helotiales</taxon>
        <taxon>Ploettnerulaceae</taxon>
        <taxon>Oculimacula</taxon>
    </lineage>
</organism>
<gene>
    <name evidence="2" type="ORF">VTL71DRAFT_10432</name>
</gene>
<dbReference type="InterPro" id="IPR003347">
    <property type="entry name" value="JmjC_dom"/>
</dbReference>
<comment type="caution">
    <text evidence="2">The sequence shown here is derived from an EMBL/GenBank/DDBJ whole genome shotgun (WGS) entry which is preliminary data.</text>
</comment>
<protein>
    <recommendedName>
        <fullName evidence="1">JmjC domain-containing protein</fullName>
    </recommendedName>
</protein>
<name>A0ABR4CTK6_9HELO</name>
<evidence type="ECO:0000313" key="3">
    <source>
        <dbReference type="Proteomes" id="UP001595075"/>
    </source>
</evidence>
<dbReference type="Proteomes" id="UP001595075">
    <property type="component" value="Unassembled WGS sequence"/>
</dbReference>
<feature type="domain" description="JmjC" evidence="1">
    <location>
        <begin position="124"/>
        <end position="288"/>
    </location>
</feature>
<sequence length="423" mass="48345">MSSSDDISTLLRRLDDFGAITRQSVEGLQLSTIQGMPPDQQDLWTESTTTWPHIFEADECWKKKAPTSEELIYETLDLITARKAAEKRKKVDDYQVYIALYSQGLVDSDLDPRKAIAQLHEPDKSNPVGLIGYRLPKFISDTQPGLVTPAALSRFVEPFNEDNRQVLCTPKFWTTDLHIDNYDGLSTIIGSCEKLWIMFPPTRKNLHLMQVADGQRSKLARIGKDLEGGVVLAVDSSQALYIPAGCLHAVFTLHGGFLITMEFTTSISVKVLSSLLNAQFDRFKDHWLQSELPGQFIESVELALTQNQVQAGVDAWIHTQSRLKLWFDKEQDSSASSRNQHWVDRRSGWEKKVREVWDTFFRSQDLDTIRFCPCGEMGHNARDRVMSFKEHFYSKHLVVDRKEVTADLLEANRSKTKKRKTMM</sequence>
<evidence type="ECO:0000259" key="1">
    <source>
        <dbReference type="PROSITE" id="PS51184"/>
    </source>
</evidence>
<dbReference type="PROSITE" id="PS51184">
    <property type="entry name" value="JMJC"/>
    <property type="match status" value="1"/>
</dbReference>
<accession>A0ABR4CTK6</accession>
<reference evidence="2 3" key="1">
    <citation type="journal article" date="2024" name="Commun. Biol.">
        <title>Comparative genomic analysis of thermophilic fungi reveals convergent evolutionary adaptations and gene losses.</title>
        <authorList>
            <person name="Steindorff A.S."/>
            <person name="Aguilar-Pontes M.V."/>
            <person name="Robinson A.J."/>
            <person name="Andreopoulos B."/>
            <person name="LaButti K."/>
            <person name="Kuo A."/>
            <person name="Mondo S."/>
            <person name="Riley R."/>
            <person name="Otillar R."/>
            <person name="Haridas S."/>
            <person name="Lipzen A."/>
            <person name="Grimwood J."/>
            <person name="Schmutz J."/>
            <person name="Clum A."/>
            <person name="Reid I.D."/>
            <person name="Moisan M.C."/>
            <person name="Butler G."/>
            <person name="Nguyen T.T.M."/>
            <person name="Dewar K."/>
            <person name="Conant G."/>
            <person name="Drula E."/>
            <person name="Henrissat B."/>
            <person name="Hansel C."/>
            <person name="Singer S."/>
            <person name="Hutchinson M.I."/>
            <person name="de Vries R.P."/>
            <person name="Natvig D.O."/>
            <person name="Powell A.J."/>
            <person name="Tsang A."/>
            <person name="Grigoriev I.V."/>
        </authorList>
    </citation>
    <scope>NUCLEOTIDE SEQUENCE [LARGE SCALE GENOMIC DNA]</scope>
    <source>
        <strain evidence="2 3">CBS 494.80</strain>
    </source>
</reference>
<proteinExistence type="predicted"/>
<dbReference type="SUPFAM" id="SSF51197">
    <property type="entry name" value="Clavaminate synthase-like"/>
    <property type="match status" value="1"/>
</dbReference>
<evidence type="ECO:0000313" key="2">
    <source>
        <dbReference type="EMBL" id="KAL2073108.1"/>
    </source>
</evidence>
<dbReference type="Gene3D" id="2.60.120.650">
    <property type="entry name" value="Cupin"/>
    <property type="match status" value="1"/>
</dbReference>
<keyword evidence="3" id="KW-1185">Reference proteome</keyword>
<dbReference type="EMBL" id="JAZHXI010000003">
    <property type="protein sequence ID" value="KAL2073108.1"/>
    <property type="molecule type" value="Genomic_DNA"/>
</dbReference>